<dbReference type="KEGG" id="lnu:N7U66_01740"/>
<keyword evidence="1" id="KW-0482">Metalloprotease</keyword>
<accession>A0A9E8MY87</accession>
<dbReference type="SUPFAM" id="SSF55486">
    <property type="entry name" value="Metalloproteases ('zincins'), catalytic domain"/>
    <property type="match status" value="1"/>
</dbReference>
<dbReference type="Proteomes" id="UP001164705">
    <property type="component" value="Chromosome"/>
</dbReference>
<reference evidence="1" key="1">
    <citation type="submission" date="2022-11" db="EMBL/GenBank/DDBJ databases">
        <title>Lacinutrix neustonica HL-RS19T sp. nov., isolated from the surface microlayer sample of brackish Lake Shihwa.</title>
        <authorList>
            <person name="Choi J.Y."/>
            <person name="Hwang C.Y."/>
        </authorList>
    </citation>
    <scope>NUCLEOTIDE SEQUENCE</scope>
    <source>
        <strain evidence="1">HL-RS19</strain>
    </source>
</reference>
<gene>
    <name evidence="1" type="ORF">N7U66_01740</name>
</gene>
<dbReference type="Pfam" id="PF10462">
    <property type="entry name" value="Peptidase_M66"/>
    <property type="match status" value="1"/>
</dbReference>
<evidence type="ECO:0000313" key="2">
    <source>
        <dbReference type="Proteomes" id="UP001164705"/>
    </source>
</evidence>
<evidence type="ECO:0000313" key="1">
    <source>
        <dbReference type="EMBL" id="WAC02460.1"/>
    </source>
</evidence>
<organism evidence="1 2">
    <name type="scientific">Lacinutrix neustonica</name>
    <dbReference type="NCBI Taxonomy" id="2980107"/>
    <lineage>
        <taxon>Bacteria</taxon>
        <taxon>Pseudomonadati</taxon>
        <taxon>Bacteroidota</taxon>
        <taxon>Flavobacteriia</taxon>
        <taxon>Flavobacteriales</taxon>
        <taxon>Flavobacteriaceae</taxon>
        <taxon>Lacinutrix</taxon>
    </lineage>
</organism>
<sequence>MPQDDDLVKINNASSSETGILVDGIKGGVQQNDNSFTASSNLRNIGSFTGAGTNGEIIGFNSERPVAITTPVNWTANRDEPDLNFNNMIQIPVKVWIVKGNFATQRALAISHCIYTANVWNTERMGVRFSPFEIVDATGDPDAPTYYNYTCALQSGIENDIGKDANKINIYYVGTVDGGSSGGQACSIGSDFVAMGENTLSDLLVHELGHDFGLFHTNSNANFNQTGIMHSASSTREFITEGQLFRAHLLSNSAINSVYNARPGAPTEVVGIMHLLQLV</sequence>
<proteinExistence type="predicted"/>
<keyword evidence="1" id="KW-0645">Protease</keyword>
<dbReference type="RefSeq" id="WP_267677057.1">
    <property type="nucleotide sequence ID" value="NZ_CP113088.1"/>
</dbReference>
<keyword evidence="2" id="KW-1185">Reference proteome</keyword>
<name>A0A9E8MY87_9FLAO</name>
<dbReference type="GO" id="GO:0008237">
    <property type="term" value="F:metallopeptidase activity"/>
    <property type="evidence" value="ECO:0007669"/>
    <property type="project" value="UniProtKB-KW"/>
</dbReference>
<dbReference type="EMBL" id="CP113088">
    <property type="protein sequence ID" value="WAC02460.1"/>
    <property type="molecule type" value="Genomic_DNA"/>
</dbReference>
<keyword evidence="1" id="KW-0378">Hydrolase</keyword>
<dbReference type="AlphaFoldDB" id="A0A9E8MY87"/>
<protein>
    <submittedName>
        <fullName evidence="1">M66 family metalloprotease</fullName>
    </submittedName>
</protein>